<dbReference type="PANTHER" id="PTHR33398:SF1">
    <property type="entry name" value="SMALL RIBOSOMAL SUBUNIT PROTEIN BS20C"/>
    <property type="match status" value="1"/>
</dbReference>
<dbReference type="HAMAP" id="MF_00500">
    <property type="entry name" value="Ribosomal_bS20"/>
    <property type="match status" value="1"/>
</dbReference>
<sequence>MRPLKSPVLVFRSVTLANIKSAKKRAIQSEKRRQQNASQRSMMRTFIKKTYAAVLTADVTASTEAFNNMVPVIDRMAAKGLIHKNKAARHKARLNAHVKALKAA</sequence>
<evidence type="ECO:0000256" key="5">
    <source>
        <dbReference type="ARBA" id="ARBA00022980"/>
    </source>
</evidence>
<evidence type="ECO:0000256" key="1">
    <source>
        <dbReference type="ARBA" id="ARBA00003134"/>
    </source>
</evidence>
<dbReference type="Proteomes" id="UP000219353">
    <property type="component" value="Unassembled WGS sequence"/>
</dbReference>
<dbReference type="GO" id="GO:0015935">
    <property type="term" value="C:small ribosomal subunit"/>
    <property type="evidence" value="ECO:0007669"/>
    <property type="project" value="TreeGrafter"/>
</dbReference>
<dbReference type="Pfam" id="PF01649">
    <property type="entry name" value="Ribosomal_S20p"/>
    <property type="match status" value="1"/>
</dbReference>
<keyword evidence="10" id="KW-1185">Reference proteome</keyword>
<reference evidence="10" key="1">
    <citation type="submission" date="2017-09" db="EMBL/GenBank/DDBJ databases">
        <authorList>
            <person name="Varghese N."/>
            <person name="Submissions S."/>
        </authorList>
    </citation>
    <scope>NUCLEOTIDE SEQUENCE [LARGE SCALE GENOMIC DNA]</scope>
    <source>
        <strain evidence="10">CGMCC 1.12461</strain>
    </source>
</reference>
<dbReference type="GO" id="GO:0070181">
    <property type="term" value="F:small ribosomal subunit rRNA binding"/>
    <property type="evidence" value="ECO:0007669"/>
    <property type="project" value="TreeGrafter"/>
</dbReference>
<protein>
    <recommendedName>
        <fullName evidence="7 8">Small ribosomal subunit protein bS20</fullName>
    </recommendedName>
</protein>
<evidence type="ECO:0000256" key="6">
    <source>
        <dbReference type="ARBA" id="ARBA00023274"/>
    </source>
</evidence>
<proteinExistence type="inferred from homology"/>
<dbReference type="Gene3D" id="1.20.58.110">
    <property type="entry name" value="Ribosomal protein S20"/>
    <property type="match status" value="1"/>
</dbReference>
<comment type="similarity">
    <text evidence="2 8">Belongs to the bacterial ribosomal protein bS20 family.</text>
</comment>
<dbReference type="FunFam" id="1.20.58.110:FF:000001">
    <property type="entry name" value="30S ribosomal protein S20"/>
    <property type="match status" value="1"/>
</dbReference>
<name>A0A285J3C1_9GAMM</name>
<dbReference type="GO" id="GO:0005829">
    <property type="term" value="C:cytosol"/>
    <property type="evidence" value="ECO:0007669"/>
    <property type="project" value="TreeGrafter"/>
</dbReference>
<keyword evidence="5 8" id="KW-0689">Ribosomal protein</keyword>
<dbReference type="GO" id="GO:0003735">
    <property type="term" value="F:structural constituent of ribosome"/>
    <property type="evidence" value="ECO:0007669"/>
    <property type="project" value="InterPro"/>
</dbReference>
<dbReference type="AlphaFoldDB" id="A0A285J3C1"/>
<comment type="function">
    <text evidence="1 8">Binds directly to 16S ribosomal RNA.</text>
</comment>
<dbReference type="NCBIfam" id="TIGR00029">
    <property type="entry name" value="S20"/>
    <property type="match status" value="1"/>
</dbReference>
<evidence type="ECO:0000256" key="4">
    <source>
        <dbReference type="ARBA" id="ARBA00022884"/>
    </source>
</evidence>
<evidence type="ECO:0000256" key="2">
    <source>
        <dbReference type="ARBA" id="ARBA00007634"/>
    </source>
</evidence>
<accession>A0A285J3C1</accession>
<evidence type="ECO:0000313" key="10">
    <source>
        <dbReference type="Proteomes" id="UP000219353"/>
    </source>
</evidence>
<gene>
    <name evidence="8" type="primary">rpsT</name>
    <name evidence="9" type="ORF">SAMN06297280_2682</name>
</gene>
<dbReference type="InterPro" id="IPR036510">
    <property type="entry name" value="Ribosomal_bS20_sf"/>
</dbReference>
<evidence type="ECO:0000256" key="7">
    <source>
        <dbReference type="ARBA" id="ARBA00035136"/>
    </source>
</evidence>
<dbReference type="GO" id="GO:0006412">
    <property type="term" value="P:translation"/>
    <property type="evidence" value="ECO:0007669"/>
    <property type="project" value="UniProtKB-UniRule"/>
</dbReference>
<dbReference type="SUPFAM" id="SSF46992">
    <property type="entry name" value="Ribosomal protein S20"/>
    <property type="match status" value="1"/>
</dbReference>
<organism evidence="9 10">
    <name type="scientific">Arsukibacterium tuosuense</name>
    <dbReference type="NCBI Taxonomy" id="1323745"/>
    <lineage>
        <taxon>Bacteria</taxon>
        <taxon>Pseudomonadati</taxon>
        <taxon>Pseudomonadota</taxon>
        <taxon>Gammaproteobacteria</taxon>
        <taxon>Chromatiales</taxon>
        <taxon>Chromatiaceae</taxon>
        <taxon>Arsukibacterium</taxon>
    </lineage>
</organism>
<keyword evidence="4 8" id="KW-0694">RNA-binding</keyword>
<dbReference type="EMBL" id="OBEB01000005">
    <property type="protein sequence ID" value="SNY54573.1"/>
    <property type="molecule type" value="Genomic_DNA"/>
</dbReference>
<evidence type="ECO:0000313" key="9">
    <source>
        <dbReference type="EMBL" id="SNY54573.1"/>
    </source>
</evidence>
<evidence type="ECO:0000256" key="3">
    <source>
        <dbReference type="ARBA" id="ARBA00022730"/>
    </source>
</evidence>
<keyword evidence="6 8" id="KW-0687">Ribonucleoprotein</keyword>
<dbReference type="InterPro" id="IPR002583">
    <property type="entry name" value="Ribosomal_bS20"/>
</dbReference>
<keyword evidence="3 8" id="KW-0699">rRNA-binding</keyword>
<dbReference type="PANTHER" id="PTHR33398">
    <property type="entry name" value="30S RIBOSOMAL PROTEIN S20"/>
    <property type="match status" value="1"/>
</dbReference>
<evidence type="ECO:0000256" key="8">
    <source>
        <dbReference type="HAMAP-Rule" id="MF_00500"/>
    </source>
</evidence>